<keyword evidence="5 8" id="KW-0472">Membrane</keyword>
<evidence type="ECO:0000256" key="1">
    <source>
        <dbReference type="ARBA" id="ARBA00004651"/>
    </source>
</evidence>
<comment type="subcellular location">
    <subcellularLocation>
        <location evidence="1">Cell membrane</location>
        <topology evidence="1">Multi-pass membrane protein</topology>
    </subcellularLocation>
</comment>
<evidence type="ECO:0000256" key="9">
    <source>
        <dbReference type="SAM" id="SignalP"/>
    </source>
</evidence>
<evidence type="ECO:0000256" key="6">
    <source>
        <dbReference type="ARBA" id="ARBA00023170"/>
    </source>
</evidence>
<keyword evidence="7" id="KW-0325">Glycoprotein</keyword>
<proteinExistence type="predicted"/>
<dbReference type="EMBL" id="LNIX01000055">
    <property type="protein sequence ID" value="OXA37585.1"/>
    <property type="molecule type" value="Genomic_DNA"/>
</dbReference>
<dbReference type="PANTHER" id="PTHR42643:SF42">
    <property type="entry name" value="IONOTROPIC GLUTAMATE RECEPTOR L-GLUTAMATE AND GLYCINE-BINDING DOMAIN-CONTAINING PROTEIN"/>
    <property type="match status" value="1"/>
</dbReference>
<evidence type="ECO:0000256" key="3">
    <source>
        <dbReference type="ARBA" id="ARBA00022692"/>
    </source>
</evidence>
<dbReference type="InterPro" id="IPR052192">
    <property type="entry name" value="Insect_Ionotropic_Sensory_Rcpt"/>
</dbReference>
<sequence length="688" mass="79458">MKKILQFLLATLILPFDPVASKNLLWNISNLFENCEIHIRFVLGHNNTSDDSDLRYFTQIRQRNSFTPFTLKYIAIYTKDETIAKERPMRALRVSRTSVAFLDLNTKNTTHSHSSTLDLLQRNGNPSYLFVHVDSFSEQPFSIYSNYKLVGSASVLILFDIRVTDLIWIPCIACDTMHRAVSIRNKTLILNHIRDYWANLNNNLHGKLLVIKPPLGNWWNPQCGHWMISFHPLDDAEVCAFHILSDKHNYNITFDNGSLVQTGVDRGKAFAAFVLHRLHQDFVVDSYSNKEIDICSVHWTKFRFVVITQYPAKVNTILGIFNPFDEATWLLILISCLIITIMIQFEAEGLHLRGTLCALGRDLFLVNSLLFGQSSEDNIKMFRNRRVAVPVLIVWLIGSTILMDKLYQGSIYSDLTVTYPATVPRTMQGLLESKMRILTTSGYWKDMREHLSMLKDFIIPKFTASTSTSPEMKNFLIKLDSKLEFVPIWSSVVHIRNISSSLPLFSLIKPYNQFLTNNTFAIMDKDVDLNFYITVLQGLGKRLVINSYDEAPFHLNTIIYGKRNFFFPTIYLGFRRLTESGLYRRWEKLVGMRRSLRAMYGVDRRLYSEFAVRLSSEYKEPVVFYDTSPESLEALGYVVAFCTVVIGFGFLAFLWEYDGIQQVRFGAKILRSKVAERAKKFKSKLRES</sequence>
<feature type="chain" id="PRO_5012488708" evidence="9">
    <location>
        <begin position="22"/>
        <end position="688"/>
    </location>
</feature>
<dbReference type="GO" id="GO:0005886">
    <property type="term" value="C:plasma membrane"/>
    <property type="evidence" value="ECO:0007669"/>
    <property type="project" value="UniProtKB-SubCell"/>
</dbReference>
<reference evidence="10 11" key="1">
    <citation type="submission" date="2015-12" db="EMBL/GenBank/DDBJ databases">
        <title>The genome of Folsomia candida.</title>
        <authorList>
            <person name="Faddeeva A."/>
            <person name="Derks M.F."/>
            <person name="Anvar Y."/>
            <person name="Smit S."/>
            <person name="Van Straalen N."/>
            <person name="Roelofs D."/>
        </authorList>
    </citation>
    <scope>NUCLEOTIDE SEQUENCE [LARGE SCALE GENOMIC DNA]</scope>
    <source>
        <strain evidence="10 11">VU population</strain>
        <tissue evidence="10">Whole body</tissue>
    </source>
</reference>
<feature type="signal peptide" evidence="9">
    <location>
        <begin position="1"/>
        <end position="21"/>
    </location>
</feature>
<name>A0A226CW49_FOLCA</name>
<evidence type="ECO:0000256" key="4">
    <source>
        <dbReference type="ARBA" id="ARBA00022989"/>
    </source>
</evidence>
<gene>
    <name evidence="10" type="ORF">Fcan01_27699</name>
</gene>
<keyword evidence="9" id="KW-0732">Signal</keyword>
<dbReference type="PANTHER" id="PTHR42643">
    <property type="entry name" value="IONOTROPIC RECEPTOR 20A-RELATED"/>
    <property type="match status" value="1"/>
</dbReference>
<keyword evidence="3 8" id="KW-0812">Transmembrane</keyword>
<keyword evidence="2" id="KW-1003">Cell membrane</keyword>
<evidence type="ECO:0000256" key="8">
    <source>
        <dbReference type="SAM" id="Phobius"/>
    </source>
</evidence>
<evidence type="ECO:0000256" key="2">
    <source>
        <dbReference type="ARBA" id="ARBA00022475"/>
    </source>
</evidence>
<evidence type="ECO:0000256" key="5">
    <source>
        <dbReference type="ARBA" id="ARBA00023136"/>
    </source>
</evidence>
<feature type="transmembrane region" description="Helical" evidence="8">
    <location>
        <begin position="634"/>
        <end position="655"/>
    </location>
</feature>
<evidence type="ECO:0000313" key="10">
    <source>
        <dbReference type="EMBL" id="OXA37585.1"/>
    </source>
</evidence>
<accession>A0A226CW49</accession>
<keyword evidence="4 8" id="KW-1133">Transmembrane helix</keyword>
<keyword evidence="11" id="KW-1185">Reference proteome</keyword>
<keyword evidence="6" id="KW-0675">Receptor</keyword>
<dbReference type="AlphaFoldDB" id="A0A226CW49"/>
<organism evidence="10 11">
    <name type="scientific">Folsomia candida</name>
    <name type="common">Springtail</name>
    <dbReference type="NCBI Taxonomy" id="158441"/>
    <lineage>
        <taxon>Eukaryota</taxon>
        <taxon>Metazoa</taxon>
        <taxon>Ecdysozoa</taxon>
        <taxon>Arthropoda</taxon>
        <taxon>Hexapoda</taxon>
        <taxon>Collembola</taxon>
        <taxon>Entomobryomorpha</taxon>
        <taxon>Isotomoidea</taxon>
        <taxon>Isotomidae</taxon>
        <taxon>Proisotominae</taxon>
        <taxon>Folsomia</taxon>
    </lineage>
</organism>
<evidence type="ECO:0000313" key="11">
    <source>
        <dbReference type="Proteomes" id="UP000198287"/>
    </source>
</evidence>
<evidence type="ECO:0000256" key="7">
    <source>
        <dbReference type="ARBA" id="ARBA00023180"/>
    </source>
</evidence>
<comment type="caution">
    <text evidence="10">The sequence shown here is derived from an EMBL/GenBank/DDBJ whole genome shotgun (WGS) entry which is preliminary data.</text>
</comment>
<protein>
    <submittedName>
        <fullName evidence="10">Uncharacterized protein</fullName>
    </submittedName>
</protein>
<dbReference type="Proteomes" id="UP000198287">
    <property type="component" value="Unassembled WGS sequence"/>
</dbReference>